<feature type="compositionally biased region" description="Basic residues" evidence="1">
    <location>
        <begin position="780"/>
        <end position="793"/>
    </location>
</feature>
<reference evidence="3 4" key="1">
    <citation type="journal article" date="2024" name="Science">
        <title>Giant polyketide synthase enzymes in the biosynthesis of giant marine polyether toxins.</title>
        <authorList>
            <person name="Fallon T.R."/>
            <person name="Shende V.V."/>
            <person name="Wierzbicki I.H."/>
            <person name="Pendleton A.L."/>
            <person name="Watervoot N.F."/>
            <person name="Auber R.P."/>
            <person name="Gonzalez D.J."/>
            <person name="Wisecaver J.H."/>
            <person name="Moore B.S."/>
        </authorList>
    </citation>
    <scope>NUCLEOTIDE SEQUENCE [LARGE SCALE GENOMIC DNA]</scope>
    <source>
        <strain evidence="3 4">12B1</strain>
    </source>
</reference>
<sequence length="816" mass="90192">MVCQIITSISGKEMSRAFKPHHLLRIFLPAMSALFASGADATPSSNGTSSPNLLVNVGYYASFFYRIFITTTAPGNPLTYPNSGWELNLRFLAFSPDHPYVHSNLAAMQCYYICQKTAPTWRHVLFTNASAVRGDTGLANGCDQSSSVEQQSAPFCVHRNNAGAAAGLSKVAVAYFFDESRGVDVGFMRPVADDQGLHDPFLTYPTPVVPDASLQASLSPSNRWKMQSTFYAEVQETIRCYGGYFFDGETCSKRPVGTFRTISSRDDSSCTRCPRNSTNRVAGMLSSIGCICDSGYEGSTDPARLDFITLSGYTEDKACFPCSPGFYGQPWSDQCFSCQPGFFSAGAAQPICQPTDPGYYQDEAEARSQKPVPAGYFSATSLHSLAGLEGILIPTAVYTARAVRAARFYGALASNSSYECFSCGALSSSRIGAASASECSLQSGVVAGIIAGVVGAVLLMAAFAVFWRKHQRLAASFYAHVDRELQSALRGSEEFSHPMVLISFRAFSQMKQLIPHEDVRRTMAQDLIYVDSIHEAGELQAKGYIIVFFSHQWTSFKTPDPTNTQYKLMLASVEAMKLPTEKVYCWVDIISIPQRHPELMQLAINSLPSYSFTCNYFVIVAPPVAHAETCEVCDFGTYQERGWCRAEQISCFCKNGLDKMWLADHEENGGIQKVQDVNIAKMAVHVFNGKFTCCARKHVGMTNCDKEKLVAPILGLFGAAYKQRAKRPEVLELIDSPEIFPEKFVFEYMHGGRVHRHKKKLFGDRIALMKEFIDNETTNKTRRPKEKWGKPRLRVVNATRTSSPGGSSRSRPFEFE</sequence>
<feature type="compositionally biased region" description="Low complexity" evidence="1">
    <location>
        <begin position="799"/>
        <end position="810"/>
    </location>
</feature>
<evidence type="ECO:0000313" key="4">
    <source>
        <dbReference type="Proteomes" id="UP001515480"/>
    </source>
</evidence>
<feature type="region of interest" description="Disordered" evidence="1">
    <location>
        <begin position="778"/>
        <end position="816"/>
    </location>
</feature>
<evidence type="ECO:0000313" key="3">
    <source>
        <dbReference type="EMBL" id="KAL1525921.1"/>
    </source>
</evidence>
<dbReference type="Proteomes" id="UP001515480">
    <property type="component" value="Unassembled WGS sequence"/>
</dbReference>
<dbReference type="EMBL" id="JBGBPQ010000004">
    <property type="protein sequence ID" value="KAL1525921.1"/>
    <property type="molecule type" value="Genomic_DNA"/>
</dbReference>
<protein>
    <recommendedName>
        <fullName evidence="5">Tyrosine-protein kinase ephrin type A/B receptor-like domain-containing protein</fullName>
    </recommendedName>
</protein>
<dbReference type="SMART" id="SM01411">
    <property type="entry name" value="Ephrin_rec_like"/>
    <property type="match status" value="3"/>
</dbReference>
<evidence type="ECO:0000256" key="2">
    <source>
        <dbReference type="SAM" id="Phobius"/>
    </source>
</evidence>
<feature type="transmembrane region" description="Helical" evidence="2">
    <location>
        <begin position="445"/>
        <end position="467"/>
    </location>
</feature>
<organism evidence="3 4">
    <name type="scientific">Prymnesium parvum</name>
    <name type="common">Toxic golden alga</name>
    <dbReference type="NCBI Taxonomy" id="97485"/>
    <lineage>
        <taxon>Eukaryota</taxon>
        <taxon>Haptista</taxon>
        <taxon>Haptophyta</taxon>
        <taxon>Prymnesiophyceae</taxon>
        <taxon>Prymnesiales</taxon>
        <taxon>Prymnesiaceae</taxon>
        <taxon>Prymnesium</taxon>
    </lineage>
</organism>
<dbReference type="PANTHER" id="PTHR46967">
    <property type="entry name" value="INSULIN-LIKE GROWTH FACTOR BINDING PROTEIN,N-TERMINAL"/>
    <property type="match status" value="1"/>
</dbReference>
<evidence type="ECO:0008006" key="5">
    <source>
        <dbReference type="Google" id="ProtNLM"/>
    </source>
</evidence>
<dbReference type="Gene3D" id="2.10.50.10">
    <property type="entry name" value="Tumor Necrosis Factor Receptor, subunit A, domain 2"/>
    <property type="match status" value="2"/>
</dbReference>
<keyword evidence="4" id="KW-1185">Reference proteome</keyword>
<dbReference type="InterPro" id="IPR009030">
    <property type="entry name" value="Growth_fac_rcpt_cys_sf"/>
</dbReference>
<dbReference type="PANTHER" id="PTHR46967:SF1">
    <property type="entry name" value="KERATIN-ASSOCIATED PROTEIN 16-1-LIKE"/>
    <property type="match status" value="1"/>
</dbReference>
<name>A0AB34JVN3_PRYPA</name>
<accession>A0AB34JVN3</accession>
<evidence type="ECO:0000256" key="1">
    <source>
        <dbReference type="SAM" id="MobiDB-lite"/>
    </source>
</evidence>
<keyword evidence="2" id="KW-0472">Membrane</keyword>
<proteinExistence type="predicted"/>
<gene>
    <name evidence="3" type="ORF">AB1Y20_020747</name>
</gene>
<dbReference type="AlphaFoldDB" id="A0AB34JVN3"/>
<comment type="caution">
    <text evidence="3">The sequence shown here is derived from an EMBL/GenBank/DDBJ whole genome shotgun (WGS) entry which is preliminary data.</text>
</comment>
<keyword evidence="2" id="KW-1133">Transmembrane helix</keyword>
<dbReference type="SUPFAM" id="SSF57184">
    <property type="entry name" value="Growth factor receptor domain"/>
    <property type="match status" value="1"/>
</dbReference>
<keyword evidence="2" id="KW-0812">Transmembrane</keyword>